<name>A0A438G1X0_VITVI</name>
<dbReference type="AlphaFoldDB" id="A0A438G1X0"/>
<dbReference type="SMART" id="SM00220">
    <property type="entry name" value="S_TKc"/>
    <property type="match status" value="1"/>
</dbReference>
<dbReference type="PANTHER" id="PTHR48011">
    <property type="entry name" value="CCR4-NOT TRANSCRIPTIONAL COMPLEX SUBUNIT CAF120-RELATED"/>
    <property type="match status" value="1"/>
</dbReference>
<dbReference type="GO" id="GO:0005524">
    <property type="term" value="F:ATP binding"/>
    <property type="evidence" value="ECO:0007669"/>
    <property type="project" value="InterPro"/>
</dbReference>
<dbReference type="SUPFAM" id="SSF56112">
    <property type="entry name" value="Protein kinase-like (PK-like)"/>
    <property type="match status" value="1"/>
</dbReference>
<dbReference type="GO" id="GO:0004672">
    <property type="term" value="F:protein kinase activity"/>
    <property type="evidence" value="ECO:0007669"/>
    <property type="project" value="InterPro"/>
</dbReference>
<reference evidence="3 4" key="1">
    <citation type="journal article" date="2018" name="PLoS Genet.">
        <title>Population sequencing reveals clonal diversity and ancestral inbreeding in the grapevine cultivar Chardonnay.</title>
        <authorList>
            <person name="Roach M.J."/>
            <person name="Johnson D.L."/>
            <person name="Bohlmann J."/>
            <person name="van Vuuren H.J."/>
            <person name="Jones S.J."/>
            <person name="Pretorius I.S."/>
            <person name="Schmidt S.A."/>
            <person name="Borneman A.R."/>
        </authorList>
    </citation>
    <scope>NUCLEOTIDE SEQUENCE [LARGE SCALE GENOMIC DNA]</scope>
    <source>
        <strain evidence="4">cv. Chardonnay</strain>
        <tissue evidence="3">Leaf</tissue>
    </source>
</reference>
<feature type="domain" description="Protein kinase" evidence="2">
    <location>
        <begin position="10"/>
        <end position="275"/>
    </location>
</feature>
<dbReference type="InterPro" id="IPR008271">
    <property type="entry name" value="Ser/Thr_kinase_AS"/>
</dbReference>
<dbReference type="PROSITE" id="PS00108">
    <property type="entry name" value="PROTEIN_KINASE_ST"/>
    <property type="match status" value="1"/>
</dbReference>
<dbReference type="InterPro" id="IPR011009">
    <property type="entry name" value="Kinase-like_dom_sf"/>
</dbReference>
<sequence>MEAQTGVCSWIRAKRIGEGSFGTVDLAVTRSDGGVFAVKSVDRRVGQECRVEALENEIGVLRRLSSPYVVRYLGDDVSVEGGTAPFRNLHVEYMPGGTVADLAVLSGGKCADVDERIVRSYTYCIVSALRYVHSMGLVHCDVKGRNVLVGGGAGVAKLADFGAARRISGEVGRQSSTILPRGSPLWMAPEVIRREYQGPESDVWSLGCTVIEMVSGKPAWEDCGADTLFRIGFSDELPKFPAQLSDLGRDFLEKCLRREPTERWSCDQLLQHPFVSSSSPNYITDASPRSVLDCFNFSDDDDEETELNPNPAPKNSVSAHDRIRKLASNRGPVWESEDWMDVRTWISDRAEATAASCCGDEGEGTNSAYSNSTGKTEESEKTFAECPSTRGTPLLDTVGKLGCDPGSSCGYESGTNGSGESKETGLYNHYSTTNYCQPPVN</sequence>
<dbReference type="Pfam" id="PF00069">
    <property type="entry name" value="Pkinase"/>
    <property type="match status" value="1"/>
</dbReference>
<dbReference type="PANTHER" id="PTHR48011:SF7">
    <property type="entry name" value="F10K1.14 PROTEIN"/>
    <property type="match status" value="1"/>
</dbReference>
<keyword evidence="3" id="KW-0418">Kinase</keyword>
<dbReference type="Proteomes" id="UP000288805">
    <property type="component" value="Unassembled WGS sequence"/>
</dbReference>
<protein>
    <submittedName>
        <fullName evidence="3">Mitogen-activated protein kinase kinase kinase 18</fullName>
    </submittedName>
</protein>
<dbReference type="InterPro" id="IPR052751">
    <property type="entry name" value="Plant_MAPKKK"/>
</dbReference>
<keyword evidence="3" id="KW-0808">Transferase</keyword>
<gene>
    <name evidence="3" type="primary">MAPKKK18_2</name>
    <name evidence="3" type="ORF">CK203_047406</name>
</gene>
<proteinExistence type="predicted"/>
<evidence type="ECO:0000313" key="4">
    <source>
        <dbReference type="Proteomes" id="UP000288805"/>
    </source>
</evidence>
<comment type="caution">
    <text evidence="3">The sequence shown here is derived from an EMBL/GenBank/DDBJ whole genome shotgun (WGS) entry which is preliminary data.</text>
</comment>
<evidence type="ECO:0000313" key="3">
    <source>
        <dbReference type="EMBL" id="RVW66203.1"/>
    </source>
</evidence>
<dbReference type="EMBL" id="QGNW01000683">
    <property type="protein sequence ID" value="RVW66203.1"/>
    <property type="molecule type" value="Genomic_DNA"/>
</dbReference>
<evidence type="ECO:0000256" key="1">
    <source>
        <dbReference type="SAM" id="MobiDB-lite"/>
    </source>
</evidence>
<feature type="region of interest" description="Disordered" evidence="1">
    <location>
        <begin position="300"/>
        <end position="319"/>
    </location>
</feature>
<feature type="region of interest" description="Disordered" evidence="1">
    <location>
        <begin position="356"/>
        <end position="381"/>
    </location>
</feature>
<dbReference type="FunFam" id="1.10.510.10:FF:001090">
    <property type="entry name" value="Serine threonine protein kinase putative"/>
    <property type="match status" value="1"/>
</dbReference>
<accession>A0A438G1X0</accession>
<organism evidence="3 4">
    <name type="scientific">Vitis vinifera</name>
    <name type="common">Grape</name>
    <dbReference type="NCBI Taxonomy" id="29760"/>
    <lineage>
        <taxon>Eukaryota</taxon>
        <taxon>Viridiplantae</taxon>
        <taxon>Streptophyta</taxon>
        <taxon>Embryophyta</taxon>
        <taxon>Tracheophyta</taxon>
        <taxon>Spermatophyta</taxon>
        <taxon>Magnoliopsida</taxon>
        <taxon>eudicotyledons</taxon>
        <taxon>Gunneridae</taxon>
        <taxon>Pentapetalae</taxon>
        <taxon>rosids</taxon>
        <taxon>Vitales</taxon>
        <taxon>Vitaceae</taxon>
        <taxon>Viteae</taxon>
        <taxon>Vitis</taxon>
    </lineage>
</organism>
<feature type="compositionally biased region" description="Polar residues" evidence="1">
    <location>
        <begin position="364"/>
        <end position="374"/>
    </location>
</feature>
<dbReference type="PROSITE" id="PS50011">
    <property type="entry name" value="PROTEIN_KINASE_DOM"/>
    <property type="match status" value="1"/>
</dbReference>
<dbReference type="InterPro" id="IPR000719">
    <property type="entry name" value="Prot_kinase_dom"/>
</dbReference>
<dbReference type="Gene3D" id="1.10.510.10">
    <property type="entry name" value="Transferase(Phosphotransferase) domain 1"/>
    <property type="match status" value="1"/>
</dbReference>
<dbReference type="CDD" id="cd06606">
    <property type="entry name" value="STKc_MAPKKK"/>
    <property type="match status" value="1"/>
</dbReference>
<evidence type="ECO:0000259" key="2">
    <source>
        <dbReference type="PROSITE" id="PS50011"/>
    </source>
</evidence>